<dbReference type="Pfam" id="PF12783">
    <property type="entry name" value="Sec7-like_HUS"/>
    <property type="match status" value="1"/>
</dbReference>
<keyword evidence="6" id="KW-1185">Reference proteome</keyword>
<feature type="compositionally biased region" description="Polar residues" evidence="3">
    <location>
        <begin position="1025"/>
        <end position="1037"/>
    </location>
</feature>
<feature type="region of interest" description="Disordered" evidence="3">
    <location>
        <begin position="284"/>
        <end position="370"/>
    </location>
</feature>
<protein>
    <recommendedName>
        <fullName evidence="4">SEC7 domain-containing protein</fullName>
    </recommendedName>
</protein>
<dbReference type="InterPro" id="IPR016024">
    <property type="entry name" value="ARM-type_fold"/>
</dbReference>
<comment type="caution">
    <text evidence="5">The sequence shown here is derived from an EMBL/GenBank/DDBJ whole genome shotgun (WGS) entry which is preliminary data.</text>
</comment>
<dbReference type="InterPro" id="IPR000904">
    <property type="entry name" value="Sec7_dom"/>
</dbReference>
<dbReference type="SUPFAM" id="SSF48425">
    <property type="entry name" value="Sec7 domain"/>
    <property type="match status" value="1"/>
</dbReference>
<dbReference type="Pfam" id="PF01369">
    <property type="entry name" value="Sec7"/>
    <property type="match status" value="1"/>
</dbReference>
<feature type="compositionally biased region" description="Low complexity" evidence="3">
    <location>
        <begin position="983"/>
        <end position="1024"/>
    </location>
</feature>
<dbReference type="PANTHER" id="PTHR10663:SF375">
    <property type="entry name" value="LD29171P"/>
    <property type="match status" value="1"/>
</dbReference>
<keyword evidence="2" id="KW-0963">Cytoplasm</keyword>
<feature type="region of interest" description="Disordered" evidence="3">
    <location>
        <begin position="1538"/>
        <end position="1564"/>
    </location>
</feature>
<feature type="compositionally biased region" description="Low complexity" evidence="3">
    <location>
        <begin position="289"/>
        <end position="326"/>
    </location>
</feature>
<feature type="compositionally biased region" description="Low complexity" evidence="3">
    <location>
        <begin position="1"/>
        <end position="17"/>
    </location>
</feature>
<evidence type="ECO:0000256" key="2">
    <source>
        <dbReference type="ARBA" id="ARBA00022490"/>
    </source>
</evidence>
<dbReference type="InterPro" id="IPR015403">
    <property type="entry name" value="Mon2/Sec7/BIG1-like_HDS"/>
</dbReference>
<dbReference type="Pfam" id="PF20252">
    <property type="entry name" value="BIG2_C"/>
    <property type="match status" value="1"/>
</dbReference>
<dbReference type="InterPro" id="IPR035999">
    <property type="entry name" value="Sec7_dom_sf"/>
</dbReference>
<proteinExistence type="predicted"/>
<dbReference type="GO" id="GO:0005085">
    <property type="term" value="F:guanyl-nucleotide exchange factor activity"/>
    <property type="evidence" value="ECO:0007669"/>
    <property type="project" value="InterPro"/>
</dbReference>
<feature type="region of interest" description="Disordered" evidence="3">
    <location>
        <begin position="1"/>
        <end position="99"/>
    </location>
</feature>
<dbReference type="Pfam" id="PF09324">
    <property type="entry name" value="Sec7-like_HDS"/>
    <property type="match status" value="1"/>
</dbReference>
<accession>A0AAN7TZH1</accession>
<dbReference type="SMART" id="SM00222">
    <property type="entry name" value="Sec7"/>
    <property type="match status" value="1"/>
</dbReference>
<dbReference type="Gene3D" id="1.10.220.20">
    <property type="match status" value="1"/>
</dbReference>
<evidence type="ECO:0000256" key="1">
    <source>
        <dbReference type="ARBA" id="ARBA00004496"/>
    </source>
</evidence>
<dbReference type="InterPro" id="IPR032691">
    <property type="entry name" value="Mon2/Sec7/BIG1-like_HUS"/>
</dbReference>
<dbReference type="GO" id="GO:0005737">
    <property type="term" value="C:cytoplasm"/>
    <property type="evidence" value="ECO:0007669"/>
    <property type="project" value="UniProtKB-SubCell"/>
</dbReference>
<feature type="compositionally biased region" description="Polar residues" evidence="3">
    <location>
        <begin position="1708"/>
        <end position="1722"/>
    </location>
</feature>
<evidence type="ECO:0000313" key="5">
    <source>
        <dbReference type="EMBL" id="KAK5575280.1"/>
    </source>
</evidence>
<sequence length="1944" mass="219127">MLSTQQTNDNNNNNTQPTPVPVTSPPPTTTTTTTTQQQQQQQQQQPTTPPTPTTIQTPTTPTTPTTAAPPTTVAPPNIIQPPTQQNNNGNNTPPSTPESLTILVNKYLNKTLSDCSKKQQSIKDEVKIILEYLKANPTLLTKNESFTSPSLRLNPQWTKFIDHLATIYKFAFESKSSKLIVSSVDFIEKLISGSYILSGMIDENNKIIVDKFIEPTLYHCADISDEMTLVQITKLVHTAASKFHRQTLLYSFKTLFYININSKPSSNLAIASKTSITQIINRTFKSFKTKPNNPNTTTPTKQPQQQLQNVSPPSSQPSNNSPIPISFTDLQSPPQTPNPNPTTPKEQVTDDSVNKPIDSQVPVPVPAPVVPSTVTTTATTTINNQEHELNLKDSIYLFRLLCDLSLKDISDYDSPEVKVRIFSLELISNIFDDYGRFIKHYPSFINYEIREGLFPSVLNSGFSSHSTIFRLSLTLFLSMVVHYRDYLRDPIGQYFTLIVLRVLESSTSTLQQRWMVLQVLARICENYQILVDFYINYDCNLSSKDIFQKTIENLSKIAQLIIQENKINDLKVKNAALECLTSLAKALSEGINLQKENLQLKLSQIPQDNKFIKQKEFKLLIEEGKRKFKMSPKRGVEFFYKIGATERDPAKCAKFLRETEGLDKVSLGIYISEREDFNIAVLNHYTELFNFSGFTLDGALRFYLSHFRLVGEAQKVDRLMEVFSKKYFDDNDATETGGTNIIVNKDSVFILAFATIMLATDLHSSSIKNHMSKQQWLKMNSKNNGGADYDEQFLLGIYDRISSEPLKLKEDDSPQVGSGDGSPDDFSIKIKNSFPIDDPPNKGQFQKLPFDHGNLLENLKFMMDVSWTPILAALSTVLENTEDPKIIQVCLEGFKYSNNLLCLLQMTMEREAFISSLSNFTISEKSKELKQKNMDSLQKLILIARIDGDHLEKSWLPVLKSISFLERLRVSYLGVEQQQQSSQQSNLQQQQQPNSQQQSNLQPNIQQQQSNIQQQQQSNIQQQLDGSSSNSSGTVNLNSSFSGIQIGNNSNNNTGNNTPTQSSLNTTIQLPPKRSISTTEFFLGVKTHQRSNSNLPSIEGINIDQVSKELETANHLFVNSTCLTNEAIVHFVDCLASVSIDELKLQSPSIFSLQKLVEVSYYNANRIKLFWSIIAEHFTKIGCTYPDNVYISSMVIDSLKQLAQKFLDFDEVEQEPSQKDFLKPLETIFSHNQHPEVRELILKCIFQLTNGRNSLIKSGWKPIFTIFTLSSSSNDSSIATQAFDFVDELIRDFSNISETFFIDYVNCLSSYANSRHKELPIKAIDILSYCGVQLANGRVCALVREEGTSANTPLFTDTQEHISLWFPLLTGLARVISHQDPTLRSYALDTLFRVLALFGSTFSSRLWELIFRGVLLPIFDNVGYSKGQHETILEDTRWLKQTGNDAFQSLTEMFINFVDIVCFLLDDMLDLLVSCILQENELLAKTAGTFLIQLVSTNGTKFSQLQWSNIVSQFYKIFQSNTPFEIFKLIEFEQNQNNNENINNNNNNNSNNNNDSLPNISGTGTLSKQQQQHLLLSLSKQQQQYLSSLTNNEKSHSAPISPILDSSNKSNNNNNVSQPSLNPLSQSKSDNEISLRSSSSLPTTPIVLTPPVIRKELNSINEEQSTTTTTNGNNIEQKNTIEQQNGSGEVISSSSNSSSVSHSRSNSDLPISTPIKSHSRLPSSSNINLSAFNQQYLINQSNNNNSNQNNQSQYTNTINNIQSKCSVQLQMVQAINDIAISHYEFLNTSQLFCLGDCLQLTFTFCQDALVEQRLISSLKKVGQTFDILKKKAITGYLNLLMILYSEKDVDVENRSVHSEFRLINLCQELIQIYISNPNETIVQSSTILQILQGILSFDDGKFLRNTSIFYELLIQLLVQENKEIRANLRDILIRIGKLQGTINK</sequence>
<feature type="compositionally biased region" description="Low complexity" evidence="3">
    <location>
        <begin position="1606"/>
        <end position="1625"/>
    </location>
</feature>
<dbReference type="EMBL" id="JAVFKY010000006">
    <property type="protein sequence ID" value="KAK5575280.1"/>
    <property type="molecule type" value="Genomic_DNA"/>
</dbReference>
<feature type="compositionally biased region" description="Low complexity" evidence="3">
    <location>
        <begin position="29"/>
        <end position="46"/>
    </location>
</feature>
<evidence type="ECO:0000256" key="3">
    <source>
        <dbReference type="SAM" id="MobiDB-lite"/>
    </source>
</evidence>
<reference evidence="5 6" key="1">
    <citation type="submission" date="2023-11" db="EMBL/GenBank/DDBJ databases">
        <title>Dfirmibasis_genome.</title>
        <authorList>
            <person name="Edelbroek B."/>
            <person name="Kjellin J."/>
            <person name="Jerlstrom-Hultqvist J."/>
            <person name="Soderbom F."/>
        </authorList>
    </citation>
    <scope>NUCLEOTIDE SEQUENCE [LARGE SCALE GENOMIC DNA]</scope>
    <source>
        <strain evidence="5 6">TNS-C-14</strain>
    </source>
</reference>
<gene>
    <name evidence="5" type="ORF">RB653_010537</name>
</gene>
<feature type="compositionally biased region" description="Low complexity" evidence="3">
    <location>
        <begin position="1038"/>
        <end position="1063"/>
    </location>
</feature>
<feature type="domain" description="SEC7" evidence="4">
    <location>
        <begin position="610"/>
        <end position="804"/>
    </location>
</feature>
<dbReference type="GO" id="GO:0032012">
    <property type="term" value="P:regulation of ARF protein signal transduction"/>
    <property type="evidence" value="ECO:0007669"/>
    <property type="project" value="InterPro"/>
</dbReference>
<feature type="compositionally biased region" description="Low complexity" evidence="3">
    <location>
        <begin position="53"/>
        <end position="93"/>
    </location>
</feature>
<dbReference type="InterPro" id="IPR046455">
    <property type="entry name" value="Sec7/BIG1-like_C"/>
</dbReference>
<feature type="region of interest" description="Disordered" evidence="3">
    <location>
        <begin position="983"/>
        <end position="1070"/>
    </location>
</feature>
<feature type="compositionally biased region" description="Low complexity" evidence="3">
    <location>
        <begin position="1692"/>
        <end position="1707"/>
    </location>
</feature>
<dbReference type="PROSITE" id="PS50190">
    <property type="entry name" value="SEC7"/>
    <property type="match status" value="1"/>
</dbReference>
<feature type="compositionally biased region" description="Low complexity" evidence="3">
    <location>
        <begin position="1634"/>
        <end position="1652"/>
    </location>
</feature>
<feature type="compositionally biased region" description="Low complexity" evidence="3">
    <location>
        <begin position="1538"/>
        <end position="1554"/>
    </location>
</feature>
<feature type="compositionally biased region" description="Polar residues" evidence="3">
    <location>
        <begin position="1658"/>
        <end position="1691"/>
    </location>
</feature>
<feature type="region of interest" description="Disordered" evidence="3">
    <location>
        <begin position="1586"/>
        <end position="1722"/>
    </location>
</feature>
<feature type="compositionally biased region" description="Polar residues" evidence="3">
    <location>
        <begin position="1555"/>
        <end position="1564"/>
    </location>
</feature>
<name>A0AAN7TZH1_9MYCE</name>
<organism evidence="5 6">
    <name type="scientific">Dictyostelium firmibasis</name>
    <dbReference type="NCBI Taxonomy" id="79012"/>
    <lineage>
        <taxon>Eukaryota</taxon>
        <taxon>Amoebozoa</taxon>
        <taxon>Evosea</taxon>
        <taxon>Eumycetozoa</taxon>
        <taxon>Dictyostelia</taxon>
        <taxon>Dictyosteliales</taxon>
        <taxon>Dictyosteliaceae</taxon>
        <taxon>Dictyostelium</taxon>
    </lineage>
</organism>
<feature type="compositionally biased region" description="Pro residues" evidence="3">
    <location>
        <begin position="18"/>
        <end position="28"/>
    </location>
</feature>
<dbReference type="SUPFAM" id="SSF48371">
    <property type="entry name" value="ARM repeat"/>
    <property type="match status" value="2"/>
</dbReference>
<comment type="subcellular location">
    <subcellularLocation>
        <location evidence="1">Cytoplasm</location>
    </subcellularLocation>
</comment>
<dbReference type="Proteomes" id="UP001344447">
    <property type="component" value="Unassembled WGS sequence"/>
</dbReference>
<dbReference type="Gene3D" id="1.10.1000.11">
    <property type="entry name" value="Arf Nucleotide-binding Site Opener,domain 2"/>
    <property type="match status" value="1"/>
</dbReference>
<dbReference type="CDD" id="cd00171">
    <property type="entry name" value="Sec7"/>
    <property type="match status" value="1"/>
</dbReference>
<dbReference type="InterPro" id="IPR023394">
    <property type="entry name" value="Sec7_C_sf"/>
</dbReference>
<evidence type="ECO:0000259" key="4">
    <source>
        <dbReference type="PROSITE" id="PS50190"/>
    </source>
</evidence>
<dbReference type="PANTHER" id="PTHR10663">
    <property type="entry name" value="GUANYL-NUCLEOTIDE EXCHANGE FACTOR"/>
    <property type="match status" value="1"/>
</dbReference>
<evidence type="ECO:0000313" key="6">
    <source>
        <dbReference type="Proteomes" id="UP001344447"/>
    </source>
</evidence>